<protein>
    <recommendedName>
        <fullName evidence="3">Homeodomain phBC6A51-type domain-containing protein</fullName>
    </recommendedName>
</protein>
<reference evidence="1 2" key="1">
    <citation type="journal article" date="2016" name="Nat. Commun.">
        <title>Thousands of microbial genomes shed light on interconnected biogeochemical processes in an aquifer system.</title>
        <authorList>
            <person name="Anantharaman K."/>
            <person name="Brown C.T."/>
            <person name="Hug L.A."/>
            <person name="Sharon I."/>
            <person name="Castelle C.J."/>
            <person name="Probst A.J."/>
            <person name="Thomas B.C."/>
            <person name="Singh A."/>
            <person name="Wilkins M.J."/>
            <person name="Karaoz U."/>
            <person name="Brodie E.L."/>
            <person name="Williams K.H."/>
            <person name="Hubbard S.S."/>
            <person name="Banfield J.F."/>
        </authorList>
    </citation>
    <scope>NUCLEOTIDE SEQUENCE [LARGE SCALE GENOMIC DNA]</scope>
    <source>
        <strain evidence="2">RIFCSPLOWO2_12_FULL_64_10</strain>
    </source>
</reference>
<evidence type="ECO:0000313" key="1">
    <source>
        <dbReference type="EMBL" id="OGG46688.1"/>
    </source>
</evidence>
<comment type="caution">
    <text evidence="1">The sequence shown here is derived from an EMBL/GenBank/DDBJ whole genome shotgun (WGS) entry which is preliminary data.</text>
</comment>
<gene>
    <name evidence="1" type="ORF">A3F84_25135</name>
</gene>
<proteinExistence type="predicted"/>
<dbReference type="Proteomes" id="UP000178606">
    <property type="component" value="Unassembled WGS sequence"/>
</dbReference>
<name>A0A1F6CBR9_HANXR</name>
<evidence type="ECO:0000313" key="2">
    <source>
        <dbReference type="Proteomes" id="UP000178606"/>
    </source>
</evidence>
<accession>A0A1F6CBR9</accession>
<dbReference type="AlphaFoldDB" id="A0A1F6CBR9"/>
<organism evidence="1 2">
    <name type="scientific">Handelsmanbacteria sp. (strain RIFCSPLOWO2_12_FULL_64_10)</name>
    <dbReference type="NCBI Taxonomy" id="1817868"/>
    <lineage>
        <taxon>Bacteria</taxon>
        <taxon>Candidatus Handelsmaniibacteriota</taxon>
    </lineage>
</organism>
<dbReference type="EMBL" id="MFKF01000288">
    <property type="protein sequence ID" value="OGG46688.1"/>
    <property type="molecule type" value="Genomic_DNA"/>
</dbReference>
<dbReference type="Gene3D" id="1.10.10.60">
    <property type="entry name" value="Homeodomain-like"/>
    <property type="match status" value="1"/>
</dbReference>
<evidence type="ECO:0008006" key="3">
    <source>
        <dbReference type="Google" id="ProtNLM"/>
    </source>
</evidence>
<sequence>MEDQPRIGRPTKWTPELQERVIEGILAGNYIQTVCEANGISRQIFYDWLRRGDEGEEPYVNFFEACQIAFSRAEMGLLEKVKTTDGPFWQRFSWILERTRHARFGQRQQIEVTQDVTVTQLSLPASAPDFASWLSQVVAAERELGRLRPEIDLGAVEDAEIVSNAETLERVEVDIQRLRREGK</sequence>